<evidence type="ECO:0000256" key="8">
    <source>
        <dbReference type="PIRSR" id="PIRSR602481-1"/>
    </source>
</evidence>
<keyword evidence="9" id="KW-0408">Iron</keyword>
<evidence type="ECO:0000256" key="7">
    <source>
        <dbReference type="ARBA" id="ARBA00023163"/>
    </source>
</evidence>
<proteinExistence type="inferred from homology"/>
<evidence type="ECO:0000313" key="11">
    <source>
        <dbReference type="Proteomes" id="UP000503399"/>
    </source>
</evidence>
<dbReference type="InterPro" id="IPR036388">
    <property type="entry name" value="WH-like_DNA-bd_sf"/>
</dbReference>
<dbReference type="CDD" id="cd07153">
    <property type="entry name" value="Fur_like"/>
    <property type="match status" value="1"/>
</dbReference>
<dbReference type="Gene3D" id="3.30.1490.190">
    <property type="match status" value="1"/>
</dbReference>
<name>A0A6F8ZIY6_9FIRM</name>
<dbReference type="GO" id="GO:0000976">
    <property type="term" value="F:transcription cis-regulatory region binding"/>
    <property type="evidence" value="ECO:0007669"/>
    <property type="project" value="TreeGrafter"/>
</dbReference>
<feature type="binding site" evidence="8">
    <location>
        <position position="140"/>
    </location>
    <ligand>
        <name>Zn(2+)</name>
        <dbReference type="ChEBI" id="CHEBI:29105"/>
    </ligand>
</feature>
<dbReference type="AlphaFoldDB" id="A0A6F8ZIY6"/>
<keyword evidence="7" id="KW-0804">Transcription</keyword>
<evidence type="ECO:0000256" key="6">
    <source>
        <dbReference type="ARBA" id="ARBA00023125"/>
    </source>
</evidence>
<dbReference type="EMBL" id="LR778114">
    <property type="protein sequence ID" value="CAB1129902.1"/>
    <property type="molecule type" value="Genomic_DNA"/>
</dbReference>
<keyword evidence="5" id="KW-0805">Transcription regulation</keyword>
<keyword evidence="2" id="KW-0678">Repressor</keyword>
<accession>A0A6F8ZIY6</accession>
<feature type="binding site" evidence="8">
    <location>
        <position position="100"/>
    </location>
    <ligand>
        <name>Zn(2+)</name>
        <dbReference type="ChEBI" id="CHEBI:29105"/>
    </ligand>
</feature>
<feature type="binding site" evidence="8">
    <location>
        <position position="97"/>
    </location>
    <ligand>
        <name>Zn(2+)</name>
        <dbReference type="ChEBI" id="CHEBI:29105"/>
    </ligand>
</feature>
<dbReference type="PANTHER" id="PTHR33202:SF7">
    <property type="entry name" value="FERRIC UPTAKE REGULATION PROTEIN"/>
    <property type="match status" value="1"/>
</dbReference>
<evidence type="ECO:0000256" key="1">
    <source>
        <dbReference type="ARBA" id="ARBA00007957"/>
    </source>
</evidence>
<organism evidence="10 11">
    <name type="scientific">Candidatus Hydrogenisulfobacillus filiaventi</name>
    <dbReference type="NCBI Taxonomy" id="2707344"/>
    <lineage>
        <taxon>Bacteria</taxon>
        <taxon>Bacillati</taxon>
        <taxon>Bacillota</taxon>
        <taxon>Clostridia</taxon>
        <taxon>Eubacteriales</taxon>
        <taxon>Clostridiales Family XVII. Incertae Sedis</taxon>
        <taxon>Candidatus Hydrogenisulfobacillus</taxon>
    </lineage>
</organism>
<dbReference type="Pfam" id="PF01475">
    <property type="entry name" value="FUR"/>
    <property type="match status" value="1"/>
</dbReference>
<dbReference type="Proteomes" id="UP000503399">
    <property type="component" value="Chromosome"/>
</dbReference>
<evidence type="ECO:0000256" key="9">
    <source>
        <dbReference type="PIRSR" id="PIRSR602481-2"/>
    </source>
</evidence>
<protein>
    <submittedName>
        <fullName evidence="10">Transcriptional regulator for iron transport and metabolism</fullName>
    </submittedName>
</protein>
<feature type="binding site" evidence="9">
    <location>
        <position position="129"/>
    </location>
    <ligand>
        <name>Fe cation</name>
        <dbReference type="ChEBI" id="CHEBI:24875"/>
    </ligand>
</feature>
<keyword evidence="11" id="KW-1185">Reference proteome</keyword>
<comment type="similarity">
    <text evidence="1">Belongs to the Fur family.</text>
</comment>
<evidence type="ECO:0000256" key="4">
    <source>
        <dbReference type="ARBA" id="ARBA00022833"/>
    </source>
</evidence>
<evidence type="ECO:0000256" key="5">
    <source>
        <dbReference type="ARBA" id="ARBA00023015"/>
    </source>
</evidence>
<dbReference type="InterPro" id="IPR043135">
    <property type="entry name" value="Fur_C"/>
</dbReference>
<keyword evidence="6" id="KW-0238">DNA-binding</keyword>
<dbReference type="PANTHER" id="PTHR33202">
    <property type="entry name" value="ZINC UPTAKE REGULATION PROTEIN"/>
    <property type="match status" value="1"/>
</dbReference>
<dbReference type="Gene3D" id="1.10.10.10">
    <property type="entry name" value="Winged helix-like DNA-binding domain superfamily/Winged helix DNA-binding domain"/>
    <property type="match status" value="1"/>
</dbReference>
<sequence length="147" mass="17044">MQIAEVLQKLEQGARRLTPQREVIIRLFAEHPGRHLSAEEVHALVKEEASEIGLATVYRTLELLTELGILQRINFGDGRARYELNQEEPHRHHHLVCMRCGRVEEYGEDLLDSLEGRILEERGFKVLDHELKFYGLCRSCQKAQGHH</sequence>
<dbReference type="InterPro" id="IPR036390">
    <property type="entry name" value="WH_DNA-bd_sf"/>
</dbReference>
<dbReference type="GO" id="GO:0008270">
    <property type="term" value="F:zinc ion binding"/>
    <property type="evidence" value="ECO:0007669"/>
    <property type="project" value="TreeGrafter"/>
</dbReference>
<dbReference type="FunFam" id="1.10.10.10:FF:000051">
    <property type="entry name" value="Fur family transcriptional regulator"/>
    <property type="match status" value="1"/>
</dbReference>
<dbReference type="SUPFAM" id="SSF46785">
    <property type="entry name" value="Winged helix' DNA-binding domain"/>
    <property type="match status" value="1"/>
</dbReference>
<reference evidence="10 11" key="1">
    <citation type="submission" date="2020-02" db="EMBL/GenBank/DDBJ databases">
        <authorList>
            <person name="Hogendoorn C."/>
        </authorList>
    </citation>
    <scope>NUCLEOTIDE SEQUENCE [LARGE SCALE GENOMIC DNA]</scope>
    <source>
        <strain evidence="10">R501</strain>
    </source>
</reference>
<dbReference type="KEGG" id="hfv:R50_2405"/>
<dbReference type="GO" id="GO:1900376">
    <property type="term" value="P:regulation of secondary metabolite biosynthetic process"/>
    <property type="evidence" value="ECO:0007669"/>
    <property type="project" value="TreeGrafter"/>
</dbReference>
<feature type="binding site" evidence="8">
    <location>
        <position position="137"/>
    </location>
    <ligand>
        <name>Zn(2+)</name>
        <dbReference type="ChEBI" id="CHEBI:29105"/>
    </ligand>
</feature>
<gene>
    <name evidence="10" type="primary">fur</name>
    <name evidence="10" type="ORF">R50_2405</name>
</gene>
<evidence type="ECO:0000256" key="2">
    <source>
        <dbReference type="ARBA" id="ARBA00022491"/>
    </source>
</evidence>
<comment type="cofactor">
    <cofactor evidence="8">
        <name>Zn(2+)</name>
        <dbReference type="ChEBI" id="CHEBI:29105"/>
    </cofactor>
    <text evidence="8">Binds 1 zinc ion per subunit.</text>
</comment>
<evidence type="ECO:0000313" key="10">
    <source>
        <dbReference type="EMBL" id="CAB1129902.1"/>
    </source>
</evidence>
<evidence type="ECO:0000256" key="3">
    <source>
        <dbReference type="ARBA" id="ARBA00022723"/>
    </source>
</evidence>
<keyword evidence="3 8" id="KW-0479">Metal-binding</keyword>
<keyword evidence="4 8" id="KW-0862">Zinc</keyword>
<dbReference type="GO" id="GO:0045892">
    <property type="term" value="P:negative regulation of DNA-templated transcription"/>
    <property type="evidence" value="ECO:0007669"/>
    <property type="project" value="TreeGrafter"/>
</dbReference>
<dbReference type="GO" id="GO:0003700">
    <property type="term" value="F:DNA-binding transcription factor activity"/>
    <property type="evidence" value="ECO:0007669"/>
    <property type="project" value="InterPro"/>
</dbReference>
<comment type="cofactor">
    <cofactor evidence="9">
        <name>Mn(2+)</name>
        <dbReference type="ChEBI" id="CHEBI:29035"/>
    </cofactor>
    <cofactor evidence="9">
        <name>Fe(2+)</name>
        <dbReference type="ChEBI" id="CHEBI:29033"/>
    </cofactor>
    <text evidence="9">Binds 1 Mn(2+) or Fe(2+) ion per subunit.</text>
</comment>
<dbReference type="InterPro" id="IPR002481">
    <property type="entry name" value="FUR"/>
</dbReference>